<dbReference type="RefSeq" id="YP_009001314.1">
    <property type="nucleotide sequence ID" value="NC_023423.1"/>
</dbReference>
<accession>W5S5M7</accession>
<name>W5S5M7_9VIRU</name>
<gene>
    <name evidence="1" type="ORF">pv_413</name>
</gene>
<sequence>MQSAPYLSPIISFSNREENDLSEFDNSISSLGAFVPKEYEEDRRKNLSIASRDSLPSVGAFPESADFSSALLSDPVTSALLCSPQTYAAETIARTPNFNSSLGRAAKFETASPLIKEILVVLFGSRENFIVATGNPLEPFLFEFDKNLENEESVRAIGSAVGIFIELNPELHAYEIFIDKLMACILELEVNRINDAKYSNRPKMEDILYMTRKEFARYVKEEGWEESENLYQDRLNFFRYLSQTEREKAEEASIIQVDTQPNLKTFSSGF</sequence>
<organism evidence="1 2">
    <name type="scientific">Pithovirus sibericum</name>
    <dbReference type="NCBI Taxonomy" id="1450746"/>
    <lineage>
        <taxon>Viruses</taxon>
        <taxon>Pithoviruses</taxon>
        <taxon>Orthopithovirinae</taxon>
        <taxon>Alphapithovirus</taxon>
        <taxon>Alphapithovirus sibericum</taxon>
    </lineage>
</organism>
<dbReference type="Proteomes" id="UP000202176">
    <property type="component" value="Segment"/>
</dbReference>
<protein>
    <submittedName>
        <fullName evidence="1">Uncharacterized protein</fullName>
    </submittedName>
</protein>
<dbReference type="OrthoDB" id="32606at10239"/>
<keyword evidence="2" id="KW-1185">Reference proteome</keyword>
<evidence type="ECO:0000313" key="1">
    <source>
        <dbReference type="EMBL" id="AHH01979.1"/>
    </source>
</evidence>
<evidence type="ECO:0000313" key="2">
    <source>
        <dbReference type="Proteomes" id="UP000202176"/>
    </source>
</evidence>
<dbReference type="GeneID" id="18266440"/>
<dbReference type="KEGG" id="vg:18266440"/>
<reference evidence="1 2" key="1">
    <citation type="journal article" date="2014" name="Proc. Natl. Acad. Sci. U.S.A.">
        <title>Thirty-thousand-year-old distant relative of giant icosahedral DNA viruses with a pandoravirus morphology.</title>
        <authorList>
            <person name="Legendre M."/>
            <person name="Bartoli J."/>
            <person name="Shmakova L."/>
            <person name="Jeudy S."/>
            <person name="Labadie K."/>
            <person name="Adrait A."/>
            <person name="Lescot M."/>
            <person name="Poirot O."/>
            <person name="Bertaux L."/>
            <person name="Bruley C."/>
            <person name="Coute Y."/>
            <person name="Rivkina E."/>
            <person name="Abergel C."/>
            <person name="Claverie J.M."/>
        </authorList>
    </citation>
    <scope>NUCLEOTIDE SEQUENCE [LARGE SCALE GENOMIC DNA]</scope>
    <source>
        <strain evidence="1">P1084-T</strain>
    </source>
</reference>
<proteinExistence type="predicted"/>
<dbReference type="EMBL" id="KF740664">
    <property type="protein sequence ID" value="AHH01979.1"/>
    <property type="molecule type" value="Genomic_DNA"/>
</dbReference>